<feature type="domain" description="NAD-dependent epimerase/dehydratase" evidence="1">
    <location>
        <begin position="3"/>
        <end position="239"/>
    </location>
</feature>
<sequence>MKILLTGTEGYIGARLAPILMARGHEITGLDTGFYMDGTLYIDTRGMPHAPRTVYKDLRKVSESDLRGFDAVIHLAELSNDPLGQNRPEITYKINHEGSVSIARAARAAGVRRFVYASSCSVYGAGTGEFLDENAAVNPQTAYAHCKVNVERDVRTMASNDFCVVFLRNATAYGPSPRMRFDIVLNDLCALACTQGRIAMTSDGSPWRPIVHIEDICQAMACAVEAPVAAVNGEVFNVGANSENYRVREIAAIVAEAFPGCEVTSGPPSADNRSYRVSFDKIASRLPGFKARWKAHDGAVELARLFKRIDFSKDLYAWRSFTRLKQLHYLQRTHQIDDDLFWIA</sequence>
<gene>
    <name evidence="2" type="ORF">AcdelDRAFT_0545</name>
</gene>
<dbReference type="OrthoDB" id="5295702at2"/>
<accession>C5T0W5</accession>
<reference evidence="2 3" key="1">
    <citation type="submission" date="2009-05" db="EMBL/GenBank/DDBJ databases">
        <title>The draft genome of Acidovorax delafieldii 2AN.</title>
        <authorList>
            <consortium name="US DOE Joint Genome Institute (JGI-PGF)"/>
            <person name="Lucas S."/>
            <person name="Copeland A."/>
            <person name="Lapidus A."/>
            <person name="Glavina del Rio T."/>
            <person name="Tice H."/>
            <person name="Bruce D."/>
            <person name="Goodwin L."/>
            <person name="Pitluck S."/>
            <person name="Larimer F."/>
            <person name="Land M.L."/>
            <person name="Hauser L."/>
            <person name="Shelobolina E.S."/>
            <person name="Picardal F."/>
            <person name="Roden E."/>
            <person name="Emerson D."/>
        </authorList>
    </citation>
    <scope>NUCLEOTIDE SEQUENCE [LARGE SCALE GENOMIC DNA]</scope>
    <source>
        <strain evidence="2 3">2AN</strain>
    </source>
</reference>
<dbReference type="RefSeq" id="WP_005793202.1">
    <property type="nucleotide sequence ID" value="NZ_ACQT01000007.1"/>
</dbReference>
<dbReference type="CDD" id="cd08946">
    <property type="entry name" value="SDR_e"/>
    <property type="match status" value="1"/>
</dbReference>
<dbReference type="InterPro" id="IPR036291">
    <property type="entry name" value="NAD(P)-bd_dom_sf"/>
</dbReference>
<comment type="caution">
    <text evidence="2">The sequence shown here is derived from an EMBL/GenBank/DDBJ whole genome shotgun (WGS) entry which is preliminary data.</text>
</comment>
<proteinExistence type="predicted"/>
<dbReference type="EMBL" id="ACQT01000007">
    <property type="protein sequence ID" value="EER61923.1"/>
    <property type="molecule type" value="Genomic_DNA"/>
</dbReference>
<dbReference type="Pfam" id="PF01370">
    <property type="entry name" value="Epimerase"/>
    <property type="match status" value="1"/>
</dbReference>
<dbReference type="PATRIC" id="fig|573060.9.peg.4703"/>
<evidence type="ECO:0000313" key="3">
    <source>
        <dbReference type="Proteomes" id="UP000003856"/>
    </source>
</evidence>
<dbReference type="SUPFAM" id="SSF51735">
    <property type="entry name" value="NAD(P)-binding Rossmann-fold domains"/>
    <property type="match status" value="1"/>
</dbReference>
<name>C5T0W5_ACIDE</name>
<dbReference type="InterPro" id="IPR001509">
    <property type="entry name" value="Epimerase_deHydtase"/>
</dbReference>
<dbReference type="InterPro" id="IPR050177">
    <property type="entry name" value="Lipid_A_modif_metabolic_enz"/>
</dbReference>
<dbReference type="Proteomes" id="UP000003856">
    <property type="component" value="Unassembled WGS sequence"/>
</dbReference>
<organism evidence="2 3">
    <name type="scientific">Acidovorax delafieldii 2AN</name>
    <dbReference type="NCBI Taxonomy" id="573060"/>
    <lineage>
        <taxon>Bacteria</taxon>
        <taxon>Pseudomonadati</taxon>
        <taxon>Pseudomonadota</taxon>
        <taxon>Betaproteobacteria</taxon>
        <taxon>Burkholderiales</taxon>
        <taxon>Comamonadaceae</taxon>
        <taxon>Acidovorax</taxon>
    </lineage>
</organism>
<dbReference type="AlphaFoldDB" id="C5T0W5"/>
<protein>
    <submittedName>
        <fullName evidence="2">NAD-dependent epimerase/dehydratase</fullName>
    </submittedName>
</protein>
<dbReference type="PANTHER" id="PTHR43245:SF23">
    <property type="entry name" value="NAD(P)-BINDING DOMAIN-CONTAINING PROTEIN"/>
    <property type="match status" value="1"/>
</dbReference>
<dbReference type="Gene3D" id="3.40.50.720">
    <property type="entry name" value="NAD(P)-binding Rossmann-like Domain"/>
    <property type="match status" value="1"/>
</dbReference>
<evidence type="ECO:0000313" key="2">
    <source>
        <dbReference type="EMBL" id="EER61923.1"/>
    </source>
</evidence>
<dbReference type="PANTHER" id="PTHR43245">
    <property type="entry name" value="BIFUNCTIONAL POLYMYXIN RESISTANCE PROTEIN ARNA"/>
    <property type="match status" value="1"/>
</dbReference>
<keyword evidence="3" id="KW-1185">Reference proteome</keyword>
<evidence type="ECO:0000259" key="1">
    <source>
        <dbReference type="Pfam" id="PF01370"/>
    </source>
</evidence>